<proteinExistence type="predicted"/>
<dbReference type="Proteomes" id="UP000193484">
    <property type="component" value="Unassembled WGS sequence"/>
</dbReference>
<evidence type="ECO:0000313" key="2">
    <source>
        <dbReference type="Proteomes" id="UP000193484"/>
    </source>
</evidence>
<accession>A0A1X1RK66</accession>
<reference evidence="1 2" key="1">
    <citation type="submission" date="2016-01" db="EMBL/GenBank/DDBJ databases">
        <title>The new phylogeny of the genus Mycobacterium.</title>
        <authorList>
            <person name="Tarcisio F."/>
            <person name="Conor M."/>
            <person name="Antonella G."/>
            <person name="Elisabetta G."/>
            <person name="Giulia F.S."/>
            <person name="Sara T."/>
            <person name="Anna F."/>
            <person name="Clotilde B."/>
            <person name="Roberto B."/>
            <person name="Veronica D.S."/>
            <person name="Fabio R."/>
            <person name="Monica P."/>
            <person name="Olivier J."/>
            <person name="Enrico T."/>
            <person name="Nicola S."/>
        </authorList>
    </citation>
    <scope>NUCLEOTIDE SEQUENCE [LARGE SCALE GENOMIC DNA]</scope>
    <source>
        <strain evidence="1 2">DSM 44179</strain>
    </source>
</reference>
<organism evidence="1 2">
    <name type="scientific">Mycolicibacterium fallax</name>
    <name type="common">Mycobacterium fallax</name>
    <dbReference type="NCBI Taxonomy" id="1793"/>
    <lineage>
        <taxon>Bacteria</taxon>
        <taxon>Bacillati</taxon>
        <taxon>Actinomycetota</taxon>
        <taxon>Actinomycetes</taxon>
        <taxon>Mycobacteriales</taxon>
        <taxon>Mycobacteriaceae</taxon>
        <taxon>Mycolicibacterium</taxon>
    </lineage>
</organism>
<evidence type="ECO:0000313" key="1">
    <source>
        <dbReference type="EMBL" id="ORV08053.1"/>
    </source>
</evidence>
<name>A0A1X1RK66_MYCFA</name>
<dbReference type="AlphaFoldDB" id="A0A1X1RK66"/>
<protein>
    <submittedName>
        <fullName evidence="1">Uncharacterized protein</fullName>
    </submittedName>
</protein>
<comment type="caution">
    <text evidence="1">The sequence shown here is derived from an EMBL/GenBank/DDBJ whole genome shotgun (WGS) entry which is preliminary data.</text>
</comment>
<dbReference type="RefSeq" id="WP_165757646.1">
    <property type="nucleotide sequence ID" value="NZ_JACKRW010000502.1"/>
</dbReference>
<sequence>MEMRLEVGTSGTLMYFRIPSGTLKLLRTDLPIAVHNYLRAPRSAHTLTLSYSRIGQVRRKKKASEDPDAEASIAELARRRDLGRSALAHLRFIQENLVDHTVVHQGLALGLSQDELAARLGMSKREVNRHANSPALPAGSTDGAPFGELVAAFLAQAWAAP</sequence>
<keyword evidence="2" id="KW-1185">Reference proteome</keyword>
<gene>
    <name evidence="1" type="ORF">AWC04_02625</name>
</gene>
<dbReference type="EMBL" id="LQOJ01000017">
    <property type="protein sequence ID" value="ORV08053.1"/>
    <property type="molecule type" value="Genomic_DNA"/>
</dbReference>